<dbReference type="EMBL" id="JBHSRD010000003">
    <property type="protein sequence ID" value="MFC6007013.1"/>
    <property type="molecule type" value="Genomic_DNA"/>
</dbReference>
<evidence type="ECO:0000313" key="1">
    <source>
        <dbReference type="EMBL" id="MFC6007013.1"/>
    </source>
</evidence>
<keyword evidence="2" id="KW-1185">Reference proteome</keyword>
<accession>A0ABW1JDW7</accession>
<comment type="caution">
    <text evidence="1">The sequence shown here is derived from an EMBL/GenBank/DDBJ whole genome shotgun (WGS) entry which is preliminary data.</text>
</comment>
<gene>
    <name evidence="1" type="ORF">ACFQDO_07705</name>
</gene>
<sequence>MATGWRKKCDSYQVFEKNMRRSRAFLRLFEGAEKRSPGAPKADERELLRGAVVFSVGALDNFMHELILELVSKFGGDKAQMREPLRSIARDDPGLSLRVALARDETSREQEFRSALEGWLESKSFHGVEKVKSAASMAGLRFPTGLPAGWEGTLTAFTEDRHQIVHRGQAPAYTRAKATECVDLIALIGQRINAEAIKVYNAA</sequence>
<organism evidence="1 2">
    <name type="scientific">Angustibacter luteus</name>
    <dbReference type="NCBI Taxonomy" id="658456"/>
    <lineage>
        <taxon>Bacteria</taxon>
        <taxon>Bacillati</taxon>
        <taxon>Actinomycetota</taxon>
        <taxon>Actinomycetes</taxon>
        <taxon>Kineosporiales</taxon>
        <taxon>Kineosporiaceae</taxon>
    </lineage>
</organism>
<evidence type="ECO:0000313" key="2">
    <source>
        <dbReference type="Proteomes" id="UP001596189"/>
    </source>
</evidence>
<dbReference type="RefSeq" id="WP_345718475.1">
    <property type="nucleotide sequence ID" value="NZ_BAABFP010000008.1"/>
</dbReference>
<dbReference type="Proteomes" id="UP001596189">
    <property type="component" value="Unassembled WGS sequence"/>
</dbReference>
<evidence type="ECO:0008006" key="3">
    <source>
        <dbReference type="Google" id="ProtNLM"/>
    </source>
</evidence>
<protein>
    <recommendedName>
        <fullName evidence="3">RiboL-PSP-HEPN domain-containing protein</fullName>
    </recommendedName>
</protein>
<proteinExistence type="predicted"/>
<reference evidence="2" key="1">
    <citation type="journal article" date="2019" name="Int. J. Syst. Evol. Microbiol.">
        <title>The Global Catalogue of Microorganisms (GCM) 10K type strain sequencing project: providing services to taxonomists for standard genome sequencing and annotation.</title>
        <authorList>
            <consortium name="The Broad Institute Genomics Platform"/>
            <consortium name="The Broad Institute Genome Sequencing Center for Infectious Disease"/>
            <person name="Wu L."/>
            <person name="Ma J."/>
        </authorList>
    </citation>
    <scope>NUCLEOTIDE SEQUENCE [LARGE SCALE GENOMIC DNA]</scope>
    <source>
        <strain evidence="2">KACC 14249</strain>
    </source>
</reference>
<name>A0ABW1JDW7_9ACTN</name>